<proteinExistence type="predicted"/>
<protein>
    <submittedName>
        <fullName evidence="1">Uncharacterized protein</fullName>
    </submittedName>
</protein>
<dbReference type="Proteomes" id="UP000735302">
    <property type="component" value="Unassembled WGS sequence"/>
</dbReference>
<dbReference type="EMBL" id="BLXT01001947">
    <property type="protein sequence ID" value="GFN89672.1"/>
    <property type="molecule type" value="Genomic_DNA"/>
</dbReference>
<organism evidence="1 2">
    <name type="scientific">Plakobranchus ocellatus</name>
    <dbReference type="NCBI Taxonomy" id="259542"/>
    <lineage>
        <taxon>Eukaryota</taxon>
        <taxon>Metazoa</taxon>
        <taxon>Spiralia</taxon>
        <taxon>Lophotrochozoa</taxon>
        <taxon>Mollusca</taxon>
        <taxon>Gastropoda</taxon>
        <taxon>Heterobranchia</taxon>
        <taxon>Euthyneura</taxon>
        <taxon>Panpulmonata</taxon>
        <taxon>Sacoglossa</taxon>
        <taxon>Placobranchoidea</taxon>
        <taxon>Plakobranchidae</taxon>
        <taxon>Plakobranchus</taxon>
    </lineage>
</organism>
<accession>A0AAV3Z4M1</accession>
<sequence length="106" mass="11833">MLRKLNSLWNVHISQEHNSNSTPIIGVLNGKIVAKLDMSDASLQVSISDLQNALDRVAWISVVRNEQNAYNMEVTFSPERPSFDHDLVELIKLKAKPSSQSSCIIS</sequence>
<gene>
    <name evidence="1" type="ORF">PoB_001617800</name>
</gene>
<name>A0AAV3Z4M1_9GAST</name>
<evidence type="ECO:0000313" key="1">
    <source>
        <dbReference type="EMBL" id="GFN89672.1"/>
    </source>
</evidence>
<keyword evidence="2" id="KW-1185">Reference proteome</keyword>
<dbReference type="AlphaFoldDB" id="A0AAV3Z4M1"/>
<reference evidence="1 2" key="1">
    <citation type="journal article" date="2021" name="Elife">
        <title>Chloroplast acquisition without the gene transfer in kleptoplastic sea slugs, Plakobranchus ocellatus.</title>
        <authorList>
            <person name="Maeda T."/>
            <person name="Takahashi S."/>
            <person name="Yoshida T."/>
            <person name="Shimamura S."/>
            <person name="Takaki Y."/>
            <person name="Nagai Y."/>
            <person name="Toyoda A."/>
            <person name="Suzuki Y."/>
            <person name="Arimoto A."/>
            <person name="Ishii H."/>
            <person name="Satoh N."/>
            <person name="Nishiyama T."/>
            <person name="Hasebe M."/>
            <person name="Maruyama T."/>
            <person name="Minagawa J."/>
            <person name="Obokata J."/>
            <person name="Shigenobu S."/>
        </authorList>
    </citation>
    <scope>NUCLEOTIDE SEQUENCE [LARGE SCALE GENOMIC DNA]</scope>
</reference>
<evidence type="ECO:0000313" key="2">
    <source>
        <dbReference type="Proteomes" id="UP000735302"/>
    </source>
</evidence>
<comment type="caution">
    <text evidence="1">The sequence shown here is derived from an EMBL/GenBank/DDBJ whole genome shotgun (WGS) entry which is preliminary data.</text>
</comment>